<dbReference type="Proteomes" id="UP000519439">
    <property type="component" value="Unassembled WGS sequence"/>
</dbReference>
<keyword evidence="1" id="KW-0175">Coiled coil</keyword>
<gene>
    <name evidence="3" type="ORF">GGR34_002425</name>
</gene>
<keyword evidence="2" id="KW-1133">Transmembrane helix</keyword>
<accession>A0A7W6N832</accession>
<evidence type="ECO:0000313" key="3">
    <source>
        <dbReference type="EMBL" id="MBB4040768.1"/>
    </source>
</evidence>
<evidence type="ECO:0000313" key="4">
    <source>
        <dbReference type="Proteomes" id="UP000519439"/>
    </source>
</evidence>
<keyword evidence="2" id="KW-0812">Transmembrane</keyword>
<name>A0A7W6N832_9HYPH</name>
<evidence type="ECO:0000256" key="2">
    <source>
        <dbReference type="SAM" id="Phobius"/>
    </source>
</evidence>
<dbReference type="EMBL" id="JACIDC010000007">
    <property type="protein sequence ID" value="MBB4040768.1"/>
    <property type="molecule type" value="Genomic_DNA"/>
</dbReference>
<keyword evidence="2" id="KW-0472">Membrane</keyword>
<comment type="caution">
    <text evidence="3">The sequence shown here is derived from an EMBL/GenBank/DDBJ whole genome shotgun (WGS) entry which is preliminary data.</text>
</comment>
<proteinExistence type="predicted"/>
<sequence>MMSSLANTILFLSLVITSVMVAVMYRKLKKLDRYHAEYRQIFDKTGDALTAAQKAVAGFGKEGKETLTLLSLRIEEAQAAARQLEALIQDAKRQAHSHSASLNS</sequence>
<evidence type="ECO:0000256" key="1">
    <source>
        <dbReference type="SAM" id="Coils"/>
    </source>
</evidence>
<feature type="coiled-coil region" evidence="1">
    <location>
        <begin position="67"/>
        <end position="101"/>
    </location>
</feature>
<dbReference type="AlphaFoldDB" id="A0A7W6N832"/>
<protein>
    <submittedName>
        <fullName evidence="3">Multidrug resistance efflux pump</fullName>
    </submittedName>
</protein>
<reference evidence="3 4" key="1">
    <citation type="submission" date="2020-08" db="EMBL/GenBank/DDBJ databases">
        <title>Genomic Encyclopedia of Type Strains, Phase IV (KMG-IV): sequencing the most valuable type-strain genomes for metagenomic binning, comparative biology and taxonomic classification.</title>
        <authorList>
            <person name="Goeker M."/>
        </authorList>
    </citation>
    <scope>NUCLEOTIDE SEQUENCE [LARGE SCALE GENOMIC DNA]</scope>
    <source>
        <strain evidence="3 4">DSM 15743</strain>
    </source>
</reference>
<dbReference type="RefSeq" id="WP_245265221.1">
    <property type="nucleotide sequence ID" value="NZ_JACIDC010000007.1"/>
</dbReference>
<feature type="transmembrane region" description="Helical" evidence="2">
    <location>
        <begin position="6"/>
        <end position="25"/>
    </location>
</feature>
<organism evidence="3 4">
    <name type="scientific">Microvirga flocculans</name>
    <dbReference type="NCBI Taxonomy" id="217168"/>
    <lineage>
        <taxon>Bacteria</taxon>
        <taxon>Pseudomonadati</taxon>
        <taxon>Pseudomonadota</taxon>
        <taxon>Alphaproteobacteria</taxon>
        <taxon>Hyphomicrobiales</taxon>
        <taxon>Methylobacteriaceae</taxon>
        <taxon>Microvirga</taxon>
    </lineage>
</organism>
<keyword evidence="4" id="KW-1185">Reference proteome</keyword>